<feature type="signal peptide" evidence="1">
    <location>
        <begin position="1"/>
        <end position="23"/>
    </location>
</feature>
<dbReference type="EMBL" id="BKCJ010180106">
    <property type="protein sequence ID" value="GEY45642.1"/>
    <property type="molecule type" value="Genomic_DNA"/>
</dbReference>
<feature type="chain" id="PRO_5025369582" evidence="1">
    <location>
        <begin position="24"/>
        <end position="160"/>
    </location>
</feature>
<dbReference type="Pfam" id="PF05553">
    <property type="entry name" value="DUF761"/>
    <property type="match status" value="1"/>
</dbReference>
<dbReference type="AlphaFoldDB" id="A0A699HKS3"/>
<organism evidence="2">
    <name type="scientific">Tanacetum cinerariifolium</name>
    <name type="common">Dalmatian daisy</name>
    <name type="synonym">Chrysanthemum cinerariifolium</name>
    <dbReference type="NCBI Taxonomy" id="118510"/>
    <lineage>
        <taxon>Eukaryota</taxon>
        <taxon>Viridiplantae</taxon>
        <taxon>Streptophyta</taxon>
        <taxon>Embryophyta</taxon>
        <taxon>Tracheophyta</taxon>
        <taxon>Spermatophyta</taxon>
        <taxon>Magnoliopsida</taxon>
        <taxon>eudicotyledons</taxon>
        <taxon>Gunneridae</taxon>
        <taxon>Pentapetalae</taxon>
        <taxon>asterids</taxon>
        <taxon>campanulids</taxon>
        <taxon>Asterales</taxon>
        <taxon>Asteraceae</taxon>
        <taxon>Asteroideae</taxon>
        <taxon>Anthemideae</taxon>
        <taxon>Anthemidinae</taxon>
        <taxon>Tanacetum</taxon>
    </lineage>
</organism>
<evidence type="ECO:0000313" key="2">
    <source>
        <dbReference type="EMBL" id="GEY45642.1"/>
    </source>
</evidence>
<gene>
    <name evidence="2" type="ORF">Tci_417616</name>
</gene>
<accession>A0A699HKS3</accession>
<dbReference type="InterPro" id="IPR008480">
    <property type="entry name" value="DUF761_pln"/>
</dbReference>
<reference evidence="2" key="1">
    <citation type="journal article" date="2019" name="Sci. Rep.">
        <title>Draft genome of Tanacetum cinerariifolium, the natural source of mosquito coil.</title>
        <authorList>
            <person name="Yamashiro T."/>
            <person name="Shiraishi A."/>
            <person name="Satake H."/>
            <person name="Nakayama K."/>
        </authorList>
    </citation>
    <scope>NUCLEOTIDE SEQUENCE</scope>
</reference>
<name>A0A699HKS3_TANCI</name>
<dbReference type="PANTHER" id="PTHR33265">
    <property type="entry name" value="AVR9/CF-9 RAPIDLY ELICITED PROTEIN-RELATED"/>
    <property type="match status" value="1"/>
</dbReference>
<proteinExistence type="predicted"/>
<comment type="caution">
    <text evidence="2">The sequence shown here is derived from an EMBL/GenBank/DDBJ whole genome shotgun (WGS) entry which is preliminary data.</text>
</comment>
<protein>
    <submittedName>
        <fullName evidence="2">Uncharacterized protein</fullName>
    </submittedName>
</protein>
<evidence type="ECO:0000256" key="1">
    <source>
        <dbReference type="SAM" id="SignalP"/>
    </source>
</evidence>
<dbReference type="PANTHER" id="PTHR33265:SF5">
    <property type="entry name" value="COTTON FIBER PROTEIN"/>
    <property type="match status" value="1"/>
</dbReference>
<sequence length="160" mass="18838">MGRRAWNMLRLALLWTRKGGVFALKKRIMLSNFNHSNKHLGFLQEGDRQLSFDATPIIHVKMHRPNAMRFHLPHIPCINPHTSDSDLFDFDYQSESEYSYYQPRNSFLLKIGEEEEGEQICEGLVQEEEGIDVKADEFIAKFSDQLKLQRQISYLEYNKD</sequence>
<keyword evidence="1" id="KW-0732">Signal</keyword>